<name>A0A6J8BN02_MYTCO</name>
<dbReference type="AlphaFoldDB" id="A0A6J8BN02"/>
<protein>
    <submittedName>
        <fullName evidence="1">Uncharacterized protein</fullName>
    </submittedName>
</protein>
<dbReference type="Proteomes" id="UP000507470">
    <property type="component" value="Unassembled WGS sequence"/>
</dbReference>
<dbReference type="OrthoDB" id="10039644at2759"/>
<proteinExistence type="predicted"/>
<evidence type="ECO:0000313" key="1">
    <source>
        <dbReference type="EMBL" id="CAC5385042.1"/>
    </source>
</evidence>
<dbReference type="PANTHER" id="PTHR47197:SF3">
    <property type="entry name" value="DIHYDRO-HEME D1 DEHYDROGENASE"/>
    <property type="match status" value="1"/>
</dbReference>
<dbReference type="SUPFAM" id="SSF63825">
    <property type="entry name" value="YWTD domain"/>
    <property type="match status" value="1"/>
</dbReference>
<keyword evidence="2" id="KW-1185">Reference proteome</keyword>
<dbReference type="Gene3D" id="2.120.10.30">
    <property type="entry name" value="TolB, C-terminal domain"/>
    <property type="match status" value="1"/>
</dbReference>
<gene>
    <name evidence="1" type="ORF">MCOR_20624</name>
</gene>
<evidence type="ECO:0000313" key="2">
    <source>
        <dbReference type="Proteomes" id="UP000507470"/>
    </source>
</evidence>
<organism evidence="1 2">
    <name type="scientific">Mytilus coruscus</name>
    <name type="common">Sea mussel</name>
    <dbReference type="NCBI Taxonomy" id="42192"/>
    <lineage>
        <taxon>Eukaryota</taxon>
        <taxon>Metazoa</taxon>
        <taxon>Spiralia</taxon>
        <taxon>Lophotrochozoa</taxon>
        <taxon>Mollusca</taxon>
        <taxon>Bivalvia</taxon>
        <taxon>Autobranchia</taxon>
        <taxon>Pteriomorphia</taxon>
        <taxon>Mytilida</taxon>
        <taxon>Mytiloidea</taxon>
        <taxon>Mytilidae</taxon>
        <taxon>Mytilinae</taxon>
        <taxon>Mytilus</taxon>
    </lineage>
</organism>
<sequence length="259" mass="28741">MIEVNFSLQTKLALRKDKQGQELLISSPKSISEIELSKLSLFHIPKGISECMIKGCDVFEDGRIVFADFSFNNKRLVVLNADYSLNKEIPFDERPIDVTIVESNTVAVTLFEMKDIHIVDVRSSKIIRTIALNKKCYGIYFTGGKLNVCLEQNVMKTIDLSGNTLKTISQMGPATYCSVTNDLVYYSVYGCDAVYCCDLNGNVQWKFSCSKSDFPNGIAHDASGNVFVTCRDANKVIVIASNGKESRILLSSGDGLQNR</sequence>
<dbReference type="InterPro" id="IPR011042">
    <property type="entry name" value="6-blade_b-propeller_TolB-like"/>
</dbReference>
<accession>A0A6J8BN02</accession>
<dbReference type="PANTHER" id="PTHR47197">
    <property type="entry name" value="PROTEIN NIRF"/>
    <property type="match status" value="1"/>
</dbReference>
<dbReference type="InterPro" id="IPR051200">
    <property type="entry name" value="Host-pathogen_enzymatic-act"/>
</dbReference>
<reference evidence="1 2" key="1">
    <citation type="submission" date="2020-06" db="EMBL/GenBank/DDBJ databases">
        <authorList>
            <person name="Li R."/>
            <person name="Bekaert M."/>
        </authorList>
    </citation>
    <scope>NUCLEOTIDE SEQUENCE [LARGE SCALE GENOMIC DNA]</scope>
    <source>
        <strain evidence="2">wild</strain>
    </source>
</reference>
<dbReference type="EMBL" id="CACVKT020003686">
    <property type="protein sequence ID" value="CAC5385042.1"/>
    <property type="molecule type" value="Genomic_DNA"/>
</dbReference>